<dbReference type="PROSITE" id="PS50910">
    <property type="entry name" value="HEPN"/>
    <property type="match status" value="1"/>
</dbReference>
<dbReference type="Pfam" id="PF05168">
    <property type="entry name" value="HEPN"/>
    <property type="match status" value="1"/>
</dbReference>
<keyword evidence="3" id="KW-1185">Reference proteome</keyword>
<dbReference type="RefSeq" id="WP_013335860.1">
    <property type="nucleotide sequence ID" value="NC_014537.1"/>
</dbReference>
<evidence type="ECO:0000313" key="3">
    <source>
        <dbReference type="Proteomes" id="UP000006681"/>
    </source>
</evidence>
<accession>E1QNG5</accession>
<dbReference type="AlphaFoldDB" id="E1QNG5"/>
<dbReference type="OrthoDB" id="38470at2157"/>
<dbReference type="SUPFAM" id="SSF81593">
    <property type="entry name" value="Nucleotidyltransferase substrate binding subunit/domain"/>
    <property type="match status" value="1"/>
</dbReference>
<dbReference type="InterPro" id="IPR007842">
    <property type="entry name" value="HEPN_dom"/>
</dbReference>
<proteinExistence type="predicted"/>
<sequence>MASRWYARAERYRTLSKDMLNRGFYPEACFFAQQATEFYLKGKLIELTGSRLYTHSIVTLLNQVVSILNKPINNDVIRCAKLLTEQYIGSRYPDARMIDYDKDDAEDCLRCMEMVMSYV</sequence>
<dbReference type="KEGG" id="vdi:Vdis_0742"/>
<evidence type="ECO:0000259" key="1">
    <source>
        <dbReference type="PROSITE" id="PS50910"/>
    </source>
</evidence>
<dbReference type="GeneID" id="9751666"/>
<reference evidence="3" key="2">
    <citation type="journal article" date="2010" name="Stand. Genomic Sci.">
        <title>Complete genome sequence of Vulcanisaeta distributa type strain (IC-017T).</title>
        <authorList>
            <person name="Mavromatis K."/>
            <person name="Sikorski J."/>
            <person name="Pabst E."/>
            <person name="Teshima H."/>
            <person name="Lapidus A."/>
            <person name="Lucas S."/>
            <person name="Nolan M."/>
            <person name="Glavina Del Rio T."/>
            <person name="Cheng J."/>
            <person name="Bruce D."/>
            <person name="Goodwin L."/>
            <person name="Pitluck S."/>
            <person name="Liolios K."/>
            <person name="Ivanova N."/>
            <person name="Mikhailova N."/>
            <person name="Pati A."/>
            <person name="Chen A."/>
            <person name="Palaniappan K."/>
            <person name="Land M."/>
            <person name="Hauser L."/>
            <person name="Chang Y."/>
            <person name="Jeffries C."/>
            <person name="Rohde M."/>
            <person name="Spring S."/>
            <person name="Goker M."/>
            <person name="Wirth R."/>
            <person name="Woyke T."/>
            <person name="Bristow J."/>
            <person name="Eisen J."/>
            <person name="Markowitz V."/>
            <person name="Hugenholtz P."/>
            <person name="Klenk H."/>
            <person name="Kyrpides N."/>
        </authorList>
    </citation>
    <scope>NUCLEOTIDE SEQUENCE [LARGE SCALE GENOMIC DNA]</scope>
    <source>
        <strain evidence="3">DSM 14429 / JCM 11212 / NBRC 100878 / IC-017</strain>
    </source>
</reference>
<gene>
    <name evidence="2" type="ordered locus">Vdis_0742</name>
</gene>
<dbReference type="eggNOG" id="arCOG01191">
    <property type="taxonomic scope" value="Archaea"/>
</dbReference>
<name>E1QNG5_VULDI</name>
<dbReference type="Gene3D" id="1.20.120.330">
    <property type="entry name" value="Nucleotidyltransferases domain 2"/>
    <property type="match status" value="1"/>
</dbReference>
<reference evidence="2 3" key="1">
    <citation type="journal article" date="2010" name="Stand. Genomic Sci.">
        <title>Complete genome sequence of Vulcanisaeta distributa type strain (IC-017).</title>
        <authorList>
            <person name="Mavromatis K."/>
            <person name="Sikorski J."/>
            <person name="Pabst E."/>
            <person name="Teshima H."/>
            <person name="Lapidus A."/>
            <person name="Lucas S."/>
            <person name="Nolan M."/>
            <person name="Glavina Del Rio T."/>
            <person name="Cheng J.F."/>
            <person name="Bruce D."/>
            <person name="Goodwin L."/>
            <person name="Pitluck S."/>
            <person name="Liolios K."/>
            <person name="Ivanova N."/>
            <person name="Mikhailova N."/>
            <person name="Pati A."/>
            <person name="Chen A."/>
            <person name="Palaniappan K."/>
            <person name="Land M."/>
            <person name="Hauser L."/>
            <person name="Chang Y.J."/>
            <person name="Jeffries C.D."/>
            <person name="Rohde M."/>
            <person name="Spring S."/>
            <person name="Goker M."/>
            <person name="Wirth R."/>
            <person name="Woyke T."/>
            <person name="Bristow J."/>
            <person name="Eisen J.A."/>
            <person name="Markowitz V."/>
            <person name="Hugenholtz P."/>
            <person name="Klenk H.P."/>
            <person name="Kyrpides N.C."/>
        </authorList>
    </citation>
    <scope>NUCLEOTIDE SEQUENCE [LARGE SCALE GENOMIC DNA]</scope>
    <source>
        <strain evidence="3">DSM 14429 / JCM 11212 / NBRC 100878 / IC-017</strain>
    </source>
</reference>
<dbReference type="SMART" id="SM00748">
    <property type="entry name" value="HEPN"/>
    <property type="match status" value="1"/>
</dbReference>
<evidence type="ECO:0000313" key="2">
    <source>
        <dbReference type="EMBL" id="ADN50135.1"/>
    </source>
</evidence>
<protein>
    <submittedName>
        <fullName evidence="2">HEPN domain protein</fullName>
    </submittedName>
</protein>
<dbReference type="HOGENOM" id="CLU_123170_2_0_2"/>
<dbReference type="Proteomes" id="UP000006681">
    <property type="component" value="Chromosome"/>
</dbReference>
<dbReference type="STRING" id="572478.Vdis_0742"/>
<organism evidence="2 3">
    <name type="scientific">Vulcanisaeta distributa (strain DSM 14429 / JCM 11212 / NBRC 100878 / IC-017)</name>
    <dbReference type="NCBI Taxonomy" id="572478"/>
    <lineage>
        <taxon>Archaea</taxon>
        <taxon>Thermoproteota</taxon>
        <taxon>Thermoprotei</taxon>
        <taxon>Thermoproteales</taxon>
        <taxon>Thermoproteaceae</taxon>
        <taxon>Vulcanisaeta</taxon>
    </lineage>
</organism>
<feature type="domain" description="HEPN" evidence="1">
    <location>
        <begin position="6"/>
        <end position="115"/>
    </location>
</feature>
<dbReference type="EMBL" id="CP002100">
    <property type="protein sequence ID" value="ADN50135.1"/>
    <property type="molecule type" value="Genomic_DNA"/>
</dbReference>